<dbReference type="AlphaFoldDB" id="A0A6H5G1A1"/>
<sequence length="76" mass="8755">MPSAKGFRFSSIGTGALSYPSRRSFYVIYLPLFDVCLPPHICFACFLIYKLNNFIHVWHIPNTPKNIETPCQQFLS</sequence>
<accession>A0A6H5G1A1</accession>
<protein>
    <submittedName>
        <fullName evidence="2">Uncharacterized protein</fullName>
    </submittedName>
</protein>
<keyword evidence="1" id="KW-1133">Transmembrane helix</keyword>
<keyword evidence="3" id="KW-1185">Reference proteome</keyword>
<proteinExistence type="predicted"/>
<keyword evidence="1" id="KW-0472">Membrane</keyword>
<keyword evidence="1" id="KW-0812">Transmembrane</keyword>
<gene>
    <name evidence="2" type="ORF">NTEN_LOCUS2128</name>
</gene>
<feature type="transmembrane region" description="Helical" evidence="1">
    <location>
        <begin position="26"/>
        <end position="49"/>
    </location>
</feature>
<dbReference type="EMBL" id="CADCXU010003287">
    <property type="protein sequence ID" value="CAA9995337.1"/>
    <property type="molecule type" value="Genomic_DNA"/>
</dbReference>
<organism evidence="2 3">
    <name type="scientific">Nesidiocoris tenuis</name>
    <dbReference type="NCBI Taxonomy" id="355587"/>
    <lineage>
        <taxon>Eukaryota</taxon>
        <taxon>Metazoa</taxon>
        <taxon>Ecdysozoa</taxon>
        <taxon>Arthropoda</taxon>
        <taxon>Hexapoda</taxon>
        <taxon>Insecta</taxon>
        <taxon>Pterygota</taxon>
        <taxon>Neoptera</taxon>
        <taxon>Paraneoptera</taxon>
        <taxon>Hemiptera</taxon>
        <taxon>Heteroptera</taxon>
        <taxon>Panheteroptera</taxon>
        <taxon>Cimicomorpha</taxon>
        <taxon>Miridae</taxon>
        <taxon>Dicyphina</taxon>
        <taxon>Nesidiocoris</taxon>
    </lineage>
</organism>
<name>A0A6H5G1A1_9HEMI</name>
<evidence type="ECO:0000313" key="2">
    <source>
        <dbReference type="EMBL" id="CAA9995337.1"/>
    </source>
</evidence>
<evidence type="ECO:0000313" key="3">
    <source>
        <dbReference type="Proteomes" id="UP000479000"/>
    </source>
</evidence>
<evidence type="ECO:0000256" key="1">
    <source>
        <dbReference type="SAM" id="Phobius"/>
    </source>
</evidence>
<dbReference type="Proteomes" id="UP000479000">
    <property type="component" value="Unassembled WGS sequence"/>
</dbReference>
<reference evidence="2 3" key="1">
    <citation type="submission" date="2020-02" db="EMBL/GenBank/DDBJ databases">
        <authorList>
            <person name="Ferguson B K."/>
        </authorList>
    </citation>
    <scope>NUCLEOTIDE SEQUENCE [LARGE SCALE GENOMIC DNA]</scope>
</reference>